<sequence length="276" mass="31554">MDWVQTKFKLIISGINLVSDFRPIDTVHNRYVRDVRCSVGERNTVVITGTICSEDQNKNFLIAEDLTVFFLRLFSLFGLNCRIEHFELDKGGDVLWDYPPVPLVDGKMINDQIGNVMSAFFEPQSSAEFQVIQASTGVDVPHHFRTLAAFFFEELCPDWDDHVLGEFVEALLERYEGQYEKRLLELIDVLCDTDITDPRTNLNQSSRLRSVMQNVSGLKFIDDNVAHGILGCIKVIYLQIRQGKYDGLTRKLVSSAHELLLPLVQKLLRSRTLDNP</sequence>
<dbReference type="Proteomes" id="UP000196475">
    <property type="component" value="Unassembled WGS sequence"/>
</dbReference>
<comment type="caution">
    <text evidence="1">The sequence shown here is derived from an EMBL/GenBank/DDBJ whole genome shotgun (WGS) entry which is preliminary data.</text>
</comment>
<accession>A0A1Y3PXC4</accession>
<proteinExistence type="predicted"/>
<gene>
    <name evidence="1" type="ORF">BAA01_15715</name>
</gene>
<dbReference type="EMBL" id="LZRT01000031">
    <property type="protein sequence ID" value="OUM89878.1"/>
    <property type="molecule type" value="Genomic_DNA"/>
</dbReference>
<evidence type="ECO:0000313" key="2">
    <source>
        <dbReference type="Proteomes" id="UP000196475"/>
    </source>
</evidence>
<reference evidence="2" key="1">
    <citation type="submission" date="2016-06" db="EMBL/GenBank/DDBJ databases">
        <authorList>
            <person name="Nascimento L."/>
            <person name="Pereira R.V."/>
            <person name="Martins L.F."/>
            <person name="Quaggio R.B."/>
            <person name="Silva A.M."/>
            <person name="Setubal J.C."/>
        </authorList>
    </citation>
    <scope>NUCLEOTIDE SEQUENCE [LARGE SCALE GENOMIC DNA]</scope>
</reference>
<name>A0A1Y3PXC4_9BACI</name>
<evidence type="ECO:0000313" key="1">
    <source>
        <dbReference type="EMBL" id="OUM89878.1"/>
    </source>
</evidence>
<protein>
    <submittedName>
        <fullName evidence="1">Uncharacterized protein</fullName>
    </submittedName>
</protein>
<dbReference type="AlphaFoldDB" id="A0A1Y3PXC4"/>
<organism evidence="1 2">
    <name type="scientific">Bacillus thermozeamaize</name>
    <dbReference type="NCBI Taxonomy" id="230954"/>
    <lineage>
        <taxon>Bacteria</taxon>
        <taxon>Bacillati</taxon>
        <taxon>Bacillota</taxon>
        <taxon>Bacilli</taxon>
        <taxon>Bacillales</taxon>
        <taxon>Bacillaceae</taxon>
        <taxon>Bacillus</taxon>
    </lineage>
</organism>